<sequence>MCQIRCNVHYSITIPLTKGKMKPPYIYYFQRDAHFNGSNTEGTF</sequence>
<proteinExistence type="evidence at transcript level"/>
<reference evidence="1" key="1">
    <citation type="journal article" date="2009" name="PLoS Genet.">
        <title>Sequencing, mapping, and analysis of 27,455 maize full-length cDNAs.</title>
        <authorList>
            <person name="Soderlund C."/>
            <person name="Descour A."/>
            <person name="Kudrna D."/>
            <person name="Bomhoff M."/>
            <person name="Boyd L."/>
            <person name="Currie J."/>
            <person name="Angelova A."/>
            <person name="Collura K."/>
            <person name="Wissotski M."/>
            <person name="Ashley E."/>
            <person name="Morrow D."/>
            <person name="Fernandes J."/>
            <person name="Walbot V."/>
            <person name="Yu Y."/>
        </authorList>
    </citation>
    <scope>NUCLEOTIDE SEQUENCE</scope>
    <source>
        <strain evidence="1">B73</strain>
    </source>
</reference>
<dbReference type="AlphaFoldDB" id="B7ZZ90"/>
<dbReference type="EMBL" id="BT054632">
    <property type="protein sequence ID" value="ACL53239.1"/>
    <property type="molecule type" value="mRNA"/>
</dbReference>
<name>B7ZZ90_MAIZE</name>
<protein>
    <submittedName>
        <fullName evidence="1">Uncharacterized protein</fullName>
    </submittedName>
</protein>
<accession>B7ZZ90</accession>
<reference evidence="1" key="2">
    <citation type="submission" date="2012-06" db="EMBL/GenBank/DDBJ databases">
        <authorList>
            <person name="Yu Y."/>
            <person name="Currie J."/>
            <person name="Lomeli R."/>
            <person name="Angelova A."/>
            <person name="Collura K."/>
            <person name="Wissotski M."/>
            <person name="Campos D."/>
            <person name="Kudrna D."/>
            <person name="Golser W."/>
            <person name="Ashely E."/>
            <person name="Descour A."/>
            <person name="Fernandes J."/>
            <person name="Soderlund C."/>
            <person name="Walbot V."/>
        </authorList>
    </citation>
    <scope>NUCLEOTIDE SEQUENCE</scope>
    <source>
        <strain evidence="1">B73</strain>
    </source>
</reference>
<evidence type="ECO:0000313" key="1">
    <source>
        <dbReference type="EMBL" id="ACL53239.1"/>
    </source>
</evidence>
<organism evidence="1">
    <name type="scientific">Zea mays</name>
    <name type="common">Maize</name>
    <dbReference type="NCBI Taxonomy" id="4577"/>
    <lineage>
        <taxon>Eukaryota</taxon>
        <taxon>Viridiplantae</taxon>
        <taxon>Streptophyta</taxon>
        <taxon>Embryophyta</taxon>
        <taxon>Tracheophyta</taxon>
        <taxon>Spermatophyta</taxon>
        <taxon>Magnoliopsida</taxon>
        <taxon>Liliopsida</taxon>
        <taxon>Poales</taxon>
        <taxon>Poaceae</taxon>
        <taxon>PACMAD clade</taxon>
        <taxon>Panicoideae</taxon>
        <taxon>Andropogonodae</taxon>
        <taxon>Andropogoneae</taxon>
        <taxon>Tripsacinae</taxon>
        <taxon>Zea</taxon>
    </lineage>
</organism>